<dbReference type="InterPro" id="IPR049560">
    <property type="entry name" value="MeTrfase_RsmB-F_NOP2_cat"/>
</dbReference>
<proteinExistence type="inferred from homology"/>
<protein>
    <submittedName>
        <fullName evidence="13">SAM_MT_RSMB_NOP domain-containing protein</fullName>
    </submittedName>
</protein>
<dbReference type="InterPro" id="IPR023273">
    <property type="entry name" value="RCMT_NOP2"/>
</dbReference>
<keyword evidence="7 9" id="KW-0694">RNA-binding</keyword>
<dbReference type="GO" id="GO:0000470">
    <property type="term" value="P:maturation of LSU-rRNA"/>
    <property type="evidence" value="ECO:0007669"/>
    <property type="project" value="TreeGrafter"/>
</dbReference>
<feature type="region of interest" description="Disordered" evidence="10">
    <location>
        <begin position="571"/>
        <end position="594"/>
    </location>
</feature>
<dbReference type="InterPro" id="IPR054728">
    <property type="entry name" value="RsmB-like_ferredoxin"/>
</dbReference>
<sequence length="594" mass="65922">MVKKVAKKVVKKVAKKRPASDAVAEEAPVVQKKVVKKAPVAEPVQKKAPAPAVSAPSKKKLAKKTPAAQPVQEEAQAATVSSPSKKKVVKKLKKKKKVVKAKGSKAESEDVPPPKKKIALFSAEDESEEEGAGLEEMEDEDFDTFDKDDFSDDSDSSEDEEDGVMAVEKQSKKLEQRAAADKRLADEELQLNIADSETYHLPSLEELDSAPKTDLNALKSRISEIMQVLGDFKKRREPGRSRSEYTELLHKDLCSYYGYNEYLMERFMDLFPIGSELIEFLDANDVQRPVTIRTNTMKTRRGELARALINRGMNVDPAAKWTKVGLVVYDSQVPVGATPEYLAGHYTLQGLNSLLPVMALAPQPNEVVLDMCAAPGGKTGHIAALMKNTGTVFANDASLPRGRAVVGNLHRLGVNNAIVSNLDGRHFPKVYRQGFDRVLLDAPCSGTGVIWKDESVKMSRDKIDIQRRWTLQRELILAAIDSIDAKSKTGGYLVYSTCSVLVEENEAVVNYILKKRDCKLVDTGLEIGVEGFVNFRENRFHPSLKLTRRYYPHVHNIDGFFVAKIKKLSNRKMEEKKVEKPEEADANGVEESAV</sequence>
<evidence type="ECO:0000256" key="9">
    <source>
        <dbReference type="PROSITE-ProRule" id="PRU01023"/>
    </source>
</evidence>
<dbReference type="PROSITE" id="PS51686">
    <property type="entry name" value="SAM_MT_RSMB_NOP"/>
    <property type="match status" value="1"/>
</dbReference>
<evidence type="ECO:0000256" key="2">
    <source>
        <dbReference type="ARBA" id="ARBA00007494"/>
    </source>
</evidence>
<reference evidence="13" key="1">
    <citation type="submission" date="2016-11" db="UniProtKB">
        <authorList>
            <consortium name="WormBaseParasite"/>
        </authorList>
    </citation>
    <scope>IDENTIFICATION</scope>
</reference>
<evidence type="ECO:0000256" key="8">
    <source>
        <dbReference type="ARBA" id="ARBA00023242"/>
    </source>
</evidence>
<feature type="domain" description="SAM-dependent MTase RsmB/NOP-type" evidence="11">
    <location>
        <begin position="280"/>
        <end position="568"/>
    </location>
</feature>
<dbReference type="Pfam" id="PF22458">
    <property type="entry name" value="RsmF-B_ferredox"/>
    <property type="match status" value="1"/>
</dbReference>
<keyword evidence="4 9" id="KW-0489">Methyltransferase</keyword>
<dbReference type="PANTHER" id="PTHR22807">
    <property type="entry name" value="NOP2 YEAST -RELATED NOL1/NOP2/FMU SUN DOMAIN-CONTAINING"/>
    <property type="match status" value="1"/>
</dbReference>
<dbReference type="InterPro" id="IPR023267">
    <property type="entry name" value="RCMT"/>
</dbReference>
<evidence type="ECO:0000256" key="5">
    <source>
        <dbReference type="ARBA" id="ARBA00022679"/>
    </source>
</evidence>
<evidence type="ECO:0000256" key="10">
    <source>
        <dbReference type="SAM" id="MobiDB-lite"/>
    </source>
</evidence>
<evidence type="ECO:0000256" key="4">
    <source>
        <dbReference type="ARBA" id="ARBA00022603"/>
    </source>
</evidence>
<dbReference type="GO" id="GO:0005730">
    <property type="term" value="C:nucleolus"/>
    <property type="evidence" value="ECO:0007669"/>
    <property type="project" value="UniProtKB-SubCell"/>
</dbReference>
<keyword evidence="6 9" id="KW-0949">S-adenosyl-L-methionine</keyword>
<feature type="binding site" evidence="9">
    <location>
        <begin position="372"/>
        <end position="378"/>
    </location>
    <ligand>
        <name>S-adenosyl-L-methionine</name>
        <dbReference type="ChEBI" id="CHEBI:59789"/>
    </ligand>
</feature>
<evidence type="ECO:0000313" key="13">
    <source>
        <dbReference type="WBParaSite" id="L893_g8949.t1"/>
    </source>
</evidence>
<dbReference type="FunFam" id="3.30.70.1170:FF:000001">
    <property type="entry name" value="Ribosomal RNA methyltransferase Nop2"/>
    <property type="match status" value="1"/>
</dbReference>
<dbReference type="GO" id="GO:0003723">
    <property type="term" value="F:RNA binding"/>
    <property type="evidence" value="ECO:0007669"/>
    <property type="project" value="UniProtKB-UniRule"/>
</dbReference>
<dbReference type="Pfam" id="PF01189">
    <property type="entry name" value="Methyltr_RsmB-F"/>
    <property type="match status" value="1"/>
</dbReference>
<feature type="compositionally biased region" description="Basic residues" evidence="10">
    <location>
        <begin position="84"/>
        <end position="103"/>
    </location>
</feature>
<comment type="subcellular location">
    <subcellularLocation>
        <location evidence="1">Nucleus</location>
        <location evidence="1">Nucleolus</location>
    </subcellularLocation>
</comment>
<dbReference type="GO" id="GO:0070475">
    <property type="term" value="P:rRNA base methylation"/>
    <property type="evidence" value="ECO:0007669"/>
    <property type="project" value="TreeGrafter"/>
</dbReference>
<feature type="compositionally biased region" description="Low complexity" evidence="10">
    <location>
        <begin position="64"/>
        <end position="83"/>
    </location>
</feature>
<dbReference type="PRINTS" id="PR02008">
    <property type="entry name" value="RCMTFAMILY"/>
</dbReference>
<name>A0A1I8AT49_9BILA</name>
<keyword evidence="12" id="KW-1185">Reference proteome</keyword>
<dbReference type="InterPro" id="IPR001678">
    <property type="entry name" value="MeTrfase_RsmB-F_NOP2_dom"/>
</dbReference>
<evidence type="ECO:0000256" key="7">
    <source>
        <dbReference type="ARBA" id="ARBA00022884"/>
    </source>
</evidence>
<dbReference type="AlphaFoldDB" id="A0A1I8AT49"/>
<feature type="compositionally biased region" description="Acidic residues" evidence="10">
    <location>
        <begin position="123"/>
        <end position="143"/>
    </location>
</feature>
<dbReference type="GO" id="GO:0009383">
    <property type="term" value="F:rRNA (cytosine-C5-)-methyltransferase activity"/>
    <property type="evidence" value="ECO:0007669"/>
    <property type="project" value="TreeGrafter"/>
</dbReference>
<evidence type="ECO:0000256" key="3">
    <source>
        <dbReference type="ARBA" id="ARBA00022517"/>
    </source>
</evidence>
<keyword evidence="3" id="KW-0690">Ribosome biogenesis</keyword>
<keyword evidence="5 9" id="KW-0808">Transferase</keyword>
<feature type="compositionally biased region" description="Basic and acidic residues" evidence="10">
    <location>
        <begin position="571"/>
        <end position="583"/>
    </location>
</feature>
<dbReference type="WBParaSite" id="L893_g8949.t1">
    <property type="protein sequence ID" value="L893_g8949.t1"/>
    <property type="gene ID" value="L893_g8949"/>
</dbReference>
<dbReference type="SUPFAM" id="SSF53335">
    <property type="entry name" value="S-adenosyl-L-methionine-dependent methyltransferases"/>
    <property type="match status" value="1"/>
</dbReference>
<feature type="compositionally biased region" description="Low complexity" evidence="10">
    <location>
        <begin position="25"/>
        <end position="56"/>
    </location>
</feature>
<dbReference type="InterPro" id="IPR011023">
    <property type="entry name" value="Nop2p"/>
</dbReference>
<evidence type="ECO:0000256" key="1">
    <source>
        <dbReference type="ARBA" id="ARBA00004604"/>
    </source>
</evidence>
<dbReference type="PROSITE" id="PS01153">
    <property type="entry name" value="NOL1_NOP2_SUN"/>
    <property type="match status" value="1"/>
</dbReference>
<feature type="compositionally biased region" description="Acidic residues" evidence="10">
    <location>
        <begin position="149"/>
        <end position="163"/>
    </location>
</feature>
<dbReference type="NCBIfam" id="TIGR00446">
    <property type="entry name" value="nop2p"/>
    <property type="match status" value="1"/>
</dbReference>
<feature type="active site" description="Nucleophile" evidence="9">
    <location>
        <position position="498"/>
    </location>
</feature>
<dbReference type="Gene3D" id="3.30.70.1170">
    <property type="entry name" value="Sun protein, domain 3"/>
    <property type="match status" value="1"/>
</dbReference>
<feature type="binding site" evidence="9">
    <location>
        <position position="423"/>
    </location>
    <ligand>
        <name>S-adenosyl-L-methionine</name>
        <dbReference type="ChEBI" id="CHEBI:59789"/>
    </ligand>
</feature>
<keyword evidence="8" id="KW-0539">Nucleus</keyword>
<dbReference type="Gene3D" id="3.40.50.150">
    <property type="entry name" value="Vaccinia Virus protein VP39"/>
    <property type="match status" value="1"/>
</dbReference>
<dbReference type="Proteomes" id="UP000095287">
    <property type="component" value="Unplaced"/>
</dbReference>
<organism evidence="12 13">
    <name type="scientific">Steinernema glaseri</name>
    <dbReference type="NCBI Taxonomy" id="37863"/>
    <lineage>
        <taxon>Eukaryota</taxon>
        <taxon>Metazoa</taxon>
        <taxon>Ecdysozoa</taxon>
        <taxon>Nematoda</taxon>
        <taxon>Chromadorea</taxon>
        <taxon>Rhabditida</taxon>
        <taxon>Tylenchina</taxon>
        <taxon>Panagrolaimomorpha</taxon>
        <taxon>Strongyloidoidea</taxon>
        <taxon>Steinernematidae</taxon>
        <taxon>Steinernema</taxon>
    </lineage>
</organism>
<evidence type="ECO:0000259" key="11">
    <source>
        <dbReference type="PROSITE" id="PS51686"/>
    </source>
</evidence>
<dbReference type="InterPro" id="IPR029063">
    <property type="entry name" value="SAM-dependent_MTases_sf"/>
</dbReference>
<dbReference type="InterPro" id="IPR018314">
    <property type="entry name" value="RsmB/NOL1/NOP2-like_CS"/>
</dbReference>
<dbReference type="PANTHER" id="PTHR22807:SF30">
    <property type="entry name" value="28S RRNA (CYTOSINE(4447)-C(5))-METHYLTRANSFERASE-RELATED"/>
    <property type="match status" value="1"/>
</dbReference>
<evidence type="ECO:0000256" key="6">
    <source>
        <dbReference type="ARBA" id="ARBA00022691"/>
    </source>
</evidence>
<evidence type="ECO:0000313" key="12">
    <source>
        <dbReference type="Proteomes" id="UP000095287"/>
    </source>
</evidence>
<comment type="similarity">
    <text evidence="2 9">Belongs to the class I-like SAM-binding methyltransferase superfamily. RsmB/NOP family.</text>
</comment>
<dbReference type="PRINTS" id="PR02012">
    <property type="entry name" value="RCMTNOP2"/>
</dbReference>
<feature type="region of interest" description="Disordered" evidence="10">
    <location>
        <begin position="1"/>
        <end position="172"/>
    </location>
</feature>
<accession>A0A1I8AT49</accession>
<feature type="binding site" evidence="9">
    <location>
        <position position="441"/>
    </location>
    <ligand>
        <name>S-adenosyl-L-methionine</name>
        <dbReference type="ChEBI" id="CHEBI:59789"/>
    </ligand>
</feature>
<feature type="compositionally biased region" description="Basic residues" evidence="10">
    <location>
        <begin position="1"/>
        <end position="17"/>
    </location>
</feature>
<feature type="binding site" evidence="9">
    <location>
        <position position="396"/>
    </location>
    <ligand>
        <name>S-adenosyl-L-methionine</name>
        <dbReference type="ChEBI" id="CHEBI:59789"/>
    </ligand>
</feature>